<protein>
    <submittedName>
        <fullName evidence="2">Uncharacterized protein</fullName>
    </submittedName>
</protein>
<evidence type="ECO:0000313" key="3">
    <source>
        <dbReference type="Proteomes" id="UP001148018"/>
    </source>
</evidence>
<dbReference type="Proteomes" id="UP001148018">
    <property type="component" value="Unassembled WGS sequence"/>
</dbReference>
<feature type="region of interest" description="Disordered" evidence="1">
    <location>
        <begin position="1"/>
        <end position="33"/>
    </location>
</feature>
<dbReference type="EMBL" id="JANIIK010000116">
    <property type="protein sequence ID" value="KAJ3587365.1"/>
    <property type="molecule type" value="Genomic_DNA"/>
</dbReference>
<keyword evidence="3" id="KW-1185">Reference proteome</keyword>
<name>A0A9Q0I6Q1_9TELE</name>
<accession>A0A9Q0I6Q1</accession>
<evidence type="ECO:0000313" key="2">
    <source>
        <dbReference type="EMBL" id="KAJ3587365.1"/>
    </source>
</evidence>
<reference evidence="2" key="1">
    <citation type="submission" date="2022-07" db="EMBL/GenBank/DDBJ databases">
        <title>Chromosome-level genome of Muraenolepis orangiensis.</title>
        <authorList>
            <person name="Kim J."/>
        </authorList>
    </citation>
    <scope>NUCLEOTIDE SEQUENCE</scope>
    <source>
        <strain evidence="2">KU_S4_2022</strain>
        <tissue evidence="2">Muscle</tissue>
    </source>
</reference>
<evidence type="ECO:0000256" key="1">
    <source>
        <dbReference type="SAM" id="MobiDB-lite"/>
    </source>
</evidence>
<gene>
    <name evidence="2" type="ORF">NHX12_010963</name>
</gene>
<comment type="caution">
    <text evidence="2">The sequence shown here is derived from an EMBL/GenBank/DDBJ whole genome shotgun (WGS) entry which is preliminary data.</text>
</comment>
<proteinExistence type="predicted"/>
<organism evidence="2 3">
    <name type="scientific">Muraenolepis orangiensis</name>
    <name type="common">Patagonian moray cod</name>
    <dbReference type="NCBI Taxonomy" id="630683"/>
    <lineage>
        <taxon>Eukaryota</taxon>
        <taxon>Metazoa</taxon>
        <taxon>Chordata</taxon>
        <taxon>Craniata</taxon>
        <taxon>Vertebrata</taxon>
        <taxon>Euteleostomi</taxon>
        <taxon>Actinopterygii</taxon>
        <taxon>Neopterygii</taxon>
        <taxon>Teleostei</taxon>
        <taxon>Neoteleostei</taxon>
        <taxon>Acanthomorphata</taxon>
        <taxon>Zeiogadaria</taxon>
        <taxon>Gadariae</taxon>
        <taxon>Gadiformes</taxon>
        <taxon>Muraenolepidoidei</taxon>
        <taxon>Muraenolepididae</taxon>
        <taxon>Muraenolepis</taxon>
    </lineage>
</organism>
<sequence length="108" mass="12435">MTNRFFPPGNADLPPCSSSSSSSDGDYEEDQHYHATSWESVDLWARPQVADALQRITDRLLRREWPASHGSAPWEEAPPPASKATTEYHPLWFKTHYTWNEFVQKRCA</sequence>
<dbReference type="AlphaFoldDB" id="A0A9Q0I6Q1"/>